<dbReference type="InterPro" id="IPR050301">
    <property type="entry name" value="NTE"/>
</dbReference>
<evidence type="ECO:0000256" key="4">
    <source>
        <dbReference type="PROSITE-ProRule" id="PRU01161"/>
    </source>
</evidence>
<proteinExistence type="predicted"/>
<evidence type="ECO:0000256" key="3">
    <source>
        <dbReference type="ARBA" id="ARBA00023098"/>
    </source>
</evidence>
<dbReference type="AlphaFoldDB" id="A0A3N6PIA8"/>
<feature type="short sequence motif" description="GXGXXG" evidence="4">
    <location>
        <begin position="48"/>
        <end position="53"/>
    </location>
</feature>
<keyword evidence="8" id="KW-1185">Reference proteome</keyword>
<dbReference type="SUPFAM" id="SSF52151">
    <property type="entry name" value="FabD/lysophospholipase-like"/>
    <property type="match status" value="1"/>
</dbReference>
<dbReference type="InterPro" id="IPR002641">
    <property type="entry name" value="PNPLA_dom"/>
</dbReference>
<dbReference type="PROSITE" id="PS51635">
    <property type="entry name" value="PNPLA"/>
    <property type="match status" value="1"/>
</dbReference>
<feature type="domain" description="PNPLA" evidence="6">
    <location>
        <begin position="44"/>
        <end position="258"/>
    </location>
</feature>
<evidence type="ECO:0000313" key="7">
    <source>
        <dbReference type="EMBL" id="RQH00560.1"/>
    </source>
</evidence>
<dbReference type="Proteomes" id="UP000272778">
    <property type="component" value="Unassembled WGS sequence"/>
</dbReference>
<keyword evidence="2 4" id="KW-0442">Lipid degradation</keyword>
<feature type="active site" description="Nucleophile" evidence="4">
    <location>
        <position position="77"/>
    </location>
</feature>
<evidence type="ECO:0000256" key="2">
    <source>
        <dbReference type="ARBA" id="ARBA00022963"/>
    </source>
</evidence>
<organism evidence="7 8">
    <name type="scientific">Paraburkholderia dinghuensis</name>
    <dbReference type="NCBI Taxonomy" id="2305225"/>
    <lineage>
        <taxon>Bacteria</taxon>
        <taxon>Pseudomonadati</taxon>
        <taxon>Pseudomonadota</taxon>
        <taxon>Betaproteobacteria</taxon>
        <taxon>Burkholderiales</taxon>
        <taxon>Burkholderiaceae</taxon>
        <taxon>Paraburkholderia</taxon>
    </lineage>
</organism>
<dbReference type="Gene3D" id="3.40.1090.10">
    <property type="entry name" value="Cytosolic phospholipase A2 catalytic domain"/>
    <property type="match status" value="2"/>
</dbReference>
<dbReference type="InterPro" id="IPR016035">
    <property type="entry name" value="Acyl_Trfase/lysoPLipase"/>
</dbReference>
<evidence type="ECO:0000313" key="8">
    <source>
        <dbReference type="Proteomes" id="UP000272778"/>
    </source>
</evidence>
<sequence length="424" mass="47219">MVQRKKQVQSSAVVDETGVHTGAAPRPRPDYCGGESAQWETIALTLQGGGALGAYQAGVYEGLVEAGIAPNWIAGISIGALNTAIIAGNPPEHRVARLREFWETICQPAYSLPMPAFVEHALFNSGDAIRKTFTAFQAAGALVEGQKGFFVPRFPPPMPHASGHPERASYYDTRPLKETLARLCDFDRINSKEIRVSVGAVNVSTGNFVYFDNTTTKLRPEHFIASGALPPGFAAVEIDGEYYWDGGLMSNTPLYEVIQTTPRRDTLAFQVDLWSARGPVPDNLTDVQGRMKDIQYSSRTRLVTDMLQRSQRFRHVLREVLERVAPEHQQDPWVELAGELSCSKKYNVIHLIYRQKEYEGHFKDYQFGTSTMHEHWRSGLQDIRASLAQPGWLDKPDNDAGFVTHDIHRDGRGHSRKGEGEGIV</sequence>
<accession>A0A3N6PIA8</accession>
<dbReference type="GO" id="GO:0016042">
    <property type="term" value="P:lipid catabolic process"/>
    <property type="evidence" value="ECO:0007669"/>
    <property type="project" value="UniProtKB-UniRule"/>
</dbReference>
<dbReference type="InterPro" id="IPR021095">
    <property type="entry name" value="DUF3734"/>
</dbReference>
<dbReference type="OrthoDB" id="9770965at2"/>
<evidence type="ECO:0000259" key="6">
    <source>
        <dbReference type="PROSITE" id="PS51635"/>
    </source>
</evidence>
<comment type="caution">
    <text evidence="7">The sequence shown here is derived from an EMBL/GenBank/DDBJ whole genome shotgun (WGS) entry which is preliminary data.</text>
</comment>
<reference evidence="7 8" key="1">
    <citation type="submission" date="2018-11" db="EMBL/GenBank/DDBJ databases">
        <title>Paraburkholderia sp. DHOA04, isolated from soil.</title>
        <authorList>
            <person name="Gao Z.-H."/>
            <person name="Qiu L.-H."/>
            <person name="Fu J.-C."/>
        </authorList>
    </citation>
    <scope>NUCLEOTIDE SEQUENCE [LARGE SCALE GENOMIC DNA]</scope>
    <source>
        <strain evidence="7 8">DHOA04</strain>
    </source>
</reference>
<keyword evidence="1 4" id="KW-0378">Hydrolase</keyword>
<keyword evidence="3 4" id="KW-0443">Lipid metabolism</keyword>
<dbReference type="PANTHER" id="PTHR14226">
    <property type="entry name" value="NEUROPATHY TARGET ESTERASE/SWISS CHEESE D.MELANOGASTER"/>
    <property type="match status" value="1"/>
</dbReference>
<protein>
    <submittedName>
        <fullName evidence="7">Patatin-like phospholipase family protein</fullName>
    </submittedName>
</protein>
<dbReference type="RefSeq" id="WP_124153777.1">
    <property type="nucleotide sequence ID" value="NZ_RQIS01000027.1"/>
</dbReference>
<feature type="short sequence motif" description="GXSXG" evidence="4">
    <location>
        <begin position="75"/>
        <end position="79"/>
    </location>
</feature>
<name>A0A3N6PIA8_9BURK</name>
<dbReference type="CDD" id="cd07209">
    <property type="entry name" value="Pat_hypo_Ecoli_Z1214_like"/>
    <property type="match status" value="1"/>
</dbReference>
<feature type="region of interest" description="Disordered" evidence="5">
    <location>
        <begin position="1"/>
        <end position="31"/>
    </location>
</feature>
<dbReference type="GO" id="GO:0016787">
    <property type="term" value="F:hydrolase activity"/>
    <property type="evidence" value="ECO:0007669"/>
    <property type="project" value="UniProtKB-UniRule"/>
</dbReference>
<feature type="active site" description="Proton acceptor" evidence="4">
    <location>
        <position position="245"/>
    </location>
</feature>
<dbReference type="EMBL" id="RQIS01000027">
    <property type="protein sequence ID" value="RQH00560.1"/>
    <property type="molecule type" value="Genomic_DNA"/>
</dbReference>
<dbReference type="PANTHER" id="PTHR14226:SF57">
    <property type="entry name" value="BLR7027 PROTEIN"/>
    <property type="match status" value="1"/>
</dbReference>
<evidence type="ECO:0000256" key="1">
    <source>
        <dbReference type="ARBA" id="ARBA00022801"/>
    </source>
</evidence>
<feature type="short sequence motif" description="DGA/G" evidence="4">
    <location>
        <begin position="245"/>
        <end position="247"/>
    </location>
</feature>
<gene>
    <name evidence="7" type="ORF">D1Y85_25060</name>
</gene>
<dbReference type="Pfam" id="PF01734">
    <property type="entry name" value="Patatin"/>
    <property type="match status" value="1"/>
</dbReference>
<dbReference type="Pfam" id="PF12536">
    <property type="entry name" value="DUF3734"/>
    <property type="match status" value="1"/>
</dbReference>
<evidence type="ECO:0000256" key="5">
    <source>
        <dbReference type="SAM" id="MobiDB-lite"/>
    </source>
</evidence>